<feature type="non-terminal residue" evidence="7">
    <location>
        <position position="1"/>
    </location>
</feature>
<dbReference type="InterPro" id="IPR000933">
    <property type="entry name" value="Glyco_hydro_29"/>
</dbReference>
<evidence type="ECO:0000256" key="1">
    <source>
        <dbReference type="ARBA" id="ARBA00007951"/>
    </source>
</evidence>
<evidence type="ECO:0000259" key="6">
    <source>
        <dbReference type="Pfam" id="PF01120"/>
    </source>
</evidence>
<evidence type="ECO:0000256" key="5">
    <source>
        <dbReference type="ARBA" id="ARBA00023295"/>
    </source>
</evidence>
<comment type="similarity">
    <text evidence="1">Belongs to the glycosyl hydrolase 29 family.</text>
</comment>
<evidence type="ECO:0000256" key="3">
    <source>
        <dbReference type="ARBA" id="ARBA00022729"/>
    </source>
</evidence>
<dbReference type="GO" id="GO:0006004">
    <property type="term" value="P:fucose metabolic process"/>
    <property type="evidence" value="ECO:0007669"/>
    <property type="project" value="TreeGrafter"/>
</dbReference>
<keyword evidence="5" id="KW-0326">Glycosidase</keyword>
<keyword evidence="4" id="KW-0378">Hydrolase</keyword>
<keyword evidence="3" id="KW-0732">Signal</keyword>
<name>K1SS46_9ZZZZ</name>
<dbReference type="InterPro" id="IPR057739">
    <property type="entry name" value="Glyco_hydro_29_N"/>
</dbReference>
<dbReference type="GO" id="GO:0004560">
    <property type="term" value="F:alpha-L-fucosidase activity"/>
    <property type="evidence" value="ECO:0007669"/>
    <property type="project" value="InterPro"/>
</dbReference>
<evidence type="ECO:0000256" key="2">
    <source>
        <dbReference type="ARBA" id="ARBA00012662"/>
    </source>
</evidence>
<evidence type="ECO:0000313" key="7">
    <source>
        <dbReference type="EMBL" id="EKC50046.1"/>
    </source>
</evidence>
<dbReference type="GO" id="GO:0005764">
    <property type="term" value="C:lysosome"/>
    <property type="evidence" value="ECO:0007669"/>
    <property type="project" value="TreeGrafter"/>
</dbReference>
<accession>K1SS46</accession>
<protein>
    <recommendedName>
        <fullName evidence="2">alpha-L-fucosidase</fullName>
        <ecNumber evidence="2">3.2.1.51</ecNumber>
    </recommendedName>
</protein>
<sequence length="141" mass="16676">LGIFIHWGIYSVPAYGNEWYSRLMYDKKCKEYLYHRKNYGPQNKFGYKDFIPMFKGEKFNADKWLALFKESGAKFVMPVCEHHDGFAMYDTQFNRWNATKMGPCRDVIGEIKSACEKQGLTFCASSHRAEHYFFIEYGKND</sequence>
<dbReference type="SUPFAM" id="SSF51445">
    <property type="entry name" value="(Trans)glycosidases"/>
    <property type="match status" value="1"/>
</dbReference>
<feature type="domain" description="Glycoside hydrolase family 29 N-terminal" evidence="6">
    <location>
        <begin position="1"/>
        <end position="132"/>
    </location>
</feature>
<proteinExistence type="inferred from homology"/>
<gene>
    <name evidence="7" type="ORF">OBE_14329</name>
</gene>
<comment type="caution">
    <text evidence="7">The sequence shown here is derived from an EMBL/GenBank/DDBJ whole genome shotgun (WGS) entry which is preliminary data.</text>
</comment>
<dbReference type="AlphaFoldDB" id="K1SS46"/>
<dbReference type="Gene3D" id="3.20.20.80">
    <property type="entry name" value="Glycosidases"/>
    <property type="match status" value="1"/>
</dbReference>
<dbReference type="PANTHER" id="PTHR10030:SF37">
    <property type="entry name" value="ALPHA-L-FUCOSIDASE-RELATED"/>
    <property type="match status" value="1"/>
</dbReference>
<dbReference type="PANTHER" id="PTHR10030">
    <property type="entry name" value="ALPHA-L-FUCOSIDASE"/>
    <property type="match status" value="1"/>
</dbReference>
<reference evidence="7" key="1">
    <citation type="journal article" date="2013" name="Environ. Microbiol.">
        <title>Microbiota from the distal guts of lean and obese adolescents exhibit partial functional redundancy besides clear differences in community structure.</title>
        <authorList>
            <person name="Ferrer M."/>
            <person name="Ruiz A."/>
            <person name="Lanza F."/>
            <person name="Haange S.B."/>
            <person name="Oberbach A."/>
            <person name="Till H."/>
            <person name="Bargiela R."/>
            <person name="Campoy C."/>
            <person name="Segura M.T."/>
            <person name="Richter M."/>
            <person name="von Bergen M."/>
            <person name="Seifert J."/>
            <person name="Suarez A."/>
        </authorList>
    </citation>
    <scope>NUCLEOTIDE SEQUENCE</scope>
</reference>
<dbReference type="SMART" id="SM00812">
    <property type="entry name" value="Alpha_L_fucos"/>
    <property type="match status" value="1"/>
</dbReference>
<dbReference type="GO" id="GO:0016139">
    <property type="term" value="P:glycoside catabolic process"/>
    <property type="evidence" value="ECO:0007669"/>
    <property type="project" value="TreeGrafter"/>
</dbReference>
<evidence type="ECO:0000256" key="4">
    <source>
        <dbReference type="ARBA" id="ARBA00022801"/>
    </source>
</evidence>
<dbReference type="EMBL" id="AJWZ01009881">
    <property type="protein sequence ID" value="EKC50046.1"/>
    <property type="molecule type" value="Genomic_DNA"/>
</dbReference>
<organism evidence="7">
    <name type="scientific">human gut metagenome</name>
    <dbReference type="NCBI Taxonomy" id="408170"/>
    <lineage>
        <taxon>unclassified sequences</taxon>
        <taxon>metagenomes</taxon>
        <taxon>organismal metagenomes</taxon>
    </lineage>
</organism>
<dbReference type="Pfam" id="PF01120">
    <property type="entry name" value="Alpha_L_fucos"/>
    <property type="match status" value="1"/>
</dbReference>
<dbReference type="InterPro" id="IPR017853">
    <property type="entry name" value="GH"/>
</dbReference>
<dbReference type="EC" id="3.2.1.51" evidence="2"/>